<keyword evidence="1" id="KW-0614">Plasmid</keyword>
<dbReference type="EMBL" id="AY263990">
    <property type="protein sequence ID" value="AAP22077.1"/>
    <property type="molecule type" value="Genomic_DNA"/>
</dbReference>
<name>Q83ZR9_CORJE</name>
<proteinExistence type="predicted"/>
<accession>Q83ZR9</accession>
<protein>
    <submittedName>
        <fullName evidence="1">Uncharacterized protein</fullName>
    </submittedName>
</protein>
<reference evidence="1" key="1">
    <citation type="submission" date="2003-03" db="EMBL/GenBank/DDBJ databases">
        <title>Mobile elements contribute to plasmid evolution in the opportunistic human pathogen Corynebacterium jeikeium.</title>
        <authorList>
            <person name="Tauch A."/>
        </authorList>
    </citation>
    <scope>NUCLEOTIDE SEQUENCE</scope>
    <source>
        <strain evidence="1">A505</strain>
        <plasmid evidence="1">pA505</plasmid>
    </source>
</reference>
<geneLocation type="plasmid" evidence="1">
    <name>pA505</name>
</geneLocation>
<dbReference type="AlphaFoldDB" id="Q83ZR9"/>
<sequence length="153" mass="16783">MCGRPFENEHSGWGSCRSVHRGDPDEIAVGVGDHERATEDIVVRLLHDVDSLRDPTREDLVNCGRWSRHHQPDLARARGAWDRVLAASCPQREQNAGGNLESNVAGAGEGRFDLEQIAVKGRGCSGVTDVDQEQVGCGHRTLLRSLGSRYRTS</sequence>
<organism evidence="1">
    <name type="scientific">Corynebacterium jeikeium</name>
    <dbReference type="NCBI Taxonomy" id="38289"/>
    <lineage>
        <taxon>Bacteria</taxon>
        <taxon>Bacillati</taxon>
        <taxon>Actinomycetota</taxon>
        <taxon>Actinomycetes</taxon>
        <taxon>Mycobacteriales</taxon>
        <taxon>Corynebacteriaceae</taxon>
        <taxon>Corynebacterium</taxon>
    </lineage>
</organism>
<evidence type="ECO:0000313" key="1">
    <source>
        <dbReference type="EMBL" id="AAP22077.1"/>
    </source>
</evidence>